<dbReference type="PANTHER" id="PTHR24104">
    <property type="entry name" value="E3 UBIQUITIN-PROTEIN LIGASE NHLRC1-RELATED"/>
    <property type="match status" value="1"/>
</dbReference>
<sequence precursor="true">MKSIISRLRVGVGLLTLSGAVFTLSGCSANFGGSTGAADQVSMQSISGIVHGGQQGLVGAQVFLYAVGTGGYGSASTLVAGPVTTDSSGNFSFSSGFNCTAGQQLYLYALGGDPELGQGGTASGNNPGAGLLAVAGHCTGGTGITNSQGATIGAIFMDEVSTIATAYSLAAYATDATHIGRSGTALAATNLSNAIDTSFNLVNPAAGTALSAPLSGNGTVPTTEINTLADMLASCINSTGGPCSSLFANAMNGSVAPTDTATAAINIAHNPIANISPLLNLTNNASPFQPILTTATSFTLAVNYTGGGLANPVGIAVDATGNIWLANQSNGTTPRLSEFNHIGVPVSATGFTGGGLALSQNVAIDPSGNVWVSNTEPDLSINNLSKFTPAGTPISGANGFTGGGLVNPIGLAITPNGNAWTANDGSGPSEFNGATGAAISPASGFPLGGVVESVGIAIDPGGDVWIAGIGSNVVSRLNGSTGALLSPAGGFTGGGLDAPWGLAFDTSSNIWVANHAGNSLSKFNGPTGAALTGTEGIVGGGLSAPEQLAIDGSENLWTANTASGVNSVTELNSAGTPLSPPAGFTGGPLKGPTNLALDGSGNVWVASDGGNTLTEFIGAATPVVTPLVANFLTGTKTAGQKP</sequence>
<evidence type="ECO:0000256" key="1">
    <source>
        <dbReference type="ARBA" id="ARBA00022737"/>
    </source>
</evidence>
<reference evidence="4 5" key="1">
    <citation type="submission" date="2011-11" db="EMBL/GenBank/DDBJ databases">
        <title>Complete sequence of Granulicella mallensis MP5ACTX8.</title>
        <authorList>
            <consortium name="US DOE Joint Genome Institute"/>
            <person name="Lucas S."/>
            <person name="Copeland A."/>
            <person name="Lapidus A."/>
            <person name="Cheng J.-F."/>
            <person name="Goodwin L."/>
            <person name="Pitluck S."/>
            <person name="Peters L."/>
            <person name="Lu M."/>
            <person name="Detter J.C."/>
            <person name="Han C."/>
            <person name="Tapia R."/>
            <person name="Land M."/>
            <person name="Hauser L."/>
            <person name="Kyrpides N."/>
            <person name="Ivanova N."/>
            <person name="Mikhailova N."/>
            <person name="Pagani I."/>
            <person name="Rawat S."/>
            <person name="Mannisto M."/>
            <person name="Haggblom M."/>
            <person name="Woyke T."/>
        </authorList>
    </citation>
    <scope>NUCLEOTIDE SEQUENCE [LARGE SCALE GENOMIC DNA]</scope>
    <source>
        <strain evidence="5">ATCC BAA-1857 / DSM 23137 / MP5ACTX8</strain>
    </source>
</reference>
<accession>G8NRZ5</accession>
<keyword evidence="1" id="KW-0677">Repeat</keyword>
<feature type="repeat" description="NHL" evidence="2">
    <location>
        <begin position="490"/>
        <end position="526"/>
    </location>
</feature>
<keyword evidence="3" id="KW-0732">Signal</keyword>
<dbReference type="CDD" id="cd05819">
    <property type="entry name" value="NHL"/>
    <property type="match status" value="1"/>
</dbReference>
<dbReference type="InterPro" id="IPR001258">
    <property type="entry name" value="NHL_repeat"/>
</dbReference>
<proteinExistence type="predicted"/>
<gene>
    <name evidence="4" type="ordered locus">AciX8_0759</name>
</gene>
<dbReference type="AlphaFoldDB" id="G8NRZ5"/>
<protein>
    <recommendedName>
        <fullName evidence="6">NHL repeat containing protein</fullName>
    </recommendedName>
</protein>
<feature type="chain" id="PRO_5003512973" description="NHL repeat containing protein" evidence="3">
    <location>
        <begin position="24"/>
        <end position="642"/>
    </location>
</feature>
<dbReference type="Proteomes" id="UP000007113">
    <property type="component" value="Chromosome"/>
</dbReference>
<dbReference type="OrthoDB" id="107542at2"/>
<evidence type="ECO:0000256" key="3">
    <source>
        <dbReference type="SAM" id="SignalP"/>
    </source>
</evidence>
<name>G8NRZ5_GRAMM</name>
<dbReference type="InterPro" id="IPR050952">
    <property type="entry name" value="TRIM-NHL_E3_ligases"/>
</dbReference>
<dbReference type="GO" id="GO:0008270">
    <property type="term" value="F:zinc ion binding"/>
    <property type="evidence" value="ECO:0007669"/>
    <property type="project" value="UniProtKB-KW"/>
</dbReference>
<dbReference type="RefSeq" id="WP_014263991.1">
    <property type="nucleotide sequence ID" value="NC_016631.1"/>
</dbReference>
<dbReference type="EMBL" id="CP003130">
    <property type="protein sequence ID" value="AEU35108.1"/>
    <property type="molecule type" value="Genomic_DNA"/>
</dbReference>
<dbReference type="eggNOG" id="COG4257">
    <property type="taxonomic scope" value="Bacteria"/>
</dbReference>
<evidence type="ECO:0000313" key="4">
    <source>
        <dbReference type="EMBL" id="AEU35108.1"/>
    </source>
</evidence>
<evidence type="ECO:0008006" key="6">
    <source>
        <dbReference type="Google" id="ProtNLM"/>
    </source>
</evidence>
<dbReference type="HOGENOM" id="CLU_016729_0_0_0"/>
<dbReference type="KEGG" id="gma:AciX8_0759"/>
<dbReference type="PANTHER" id="PTHR24104:SF25">
    <property type="entry name" value="PROTEIN LIN-41"/>
    <property type="match status" value="1"/>
</dbReference>
<dbReference type="Gene3D" id="2.120.10.30">
    <property type="entry name" value="TolB, C-terminal domain"/>
    <property type="match status" value="2"/>
</dbReference>
<evidence type="ECO:0000313" key="5">
    <source>
        <dbReference type="Proteomes" id="UP000007113"/>
    </source>
</evidence>
<dbReference type="PROSITE" id="PS51257">
    <property type="entry name" value="PROKAR_LIPOPROTEIN"/>
    <property type="match status" value="1"/>
</dbReference>
<dbReference type="STRING" id="682795.AciX8_0759"/>
<organism evidence="4 5">
    <name type="scientific">Granulicella mallensis (strain ATCC BAA-1857 / DSM 23137 / MP5ACTX8)</name>
    <dbReference type="NCBI Taxonomy" id="682795"/>
    <lineage>
        <taxon>Bacteria</taxon>
        <taxon>Pseudomonadati</taxon>
        <taxon>Acidobacteriota</taxon>
        <taxon>Terriglobia</taxon>
        <taxon>Terriglobales</taxon>
        <taxon>Acidobacteriaceae</taxon>
        <taxon>Granulicella</taxon>
    </lineage>
</organism>
<evidence type="ECO:0000256" key="2">
    <source>
        <dbReference type="PROSITE-ProRule" id="PRU00504"/>
    </source>
</evidence>
<dbReference type="PROSITE" id="PS51125">
    <property type="entry name" value="NHL"/>
    <property type="match status" value="1"/>
</dbReference>
<dbReference type="InterPro" id="IPR011042">
    <property type="entry name" value="6-blade_b-propeller_TolB-like"/>
</dbReference>
<feature type="signal peptide" evidence="3">
    <location>
        <begin position="1"/>
        <end position="23"/>
    </location>
</feature>
<dbReference type="SUPFAM" id="SSF63829">
    <property type="entry name" value="Calcium-dependent phosphotriesterase"/>
    <property type="match status" value="1"/>
</dbReference>
<keyword evidence="5" id="KW-1185">Reference proteome</keyword>